<reference evidence="2 3" key="1">
    <citation type="submission" date="2019-06" db="EMBL/GenBank/DDBJ databases">
        <title>Genome analyses of bacteria isolated from kimchi.</title>
        <authorList>
            <person name="Lee S."/>
            <person name="Ahn S."/>
            <person name="Roh S."/>
        </authorList>
    </citation>
    <scope>NUCLEOTIDE SEQUENCE [LARGE SCALE GENOMIC DNA]</scope>
    <source>
        <strain evidence="2 3">CBA4606</strain>
    </source>
</reference>
<protein>
    <submittedName>
        <fullName evidence="2">Metallo-dependent phosphatase</fullName>
    </submittedName>
</protein>
<dbReference type="SUPFAM" id="SSF56300">
    <property type="entry name" value="Metallo-dependent phosphatases"/>
    <property type="match status" value="1"/>
</dbReference>
<dbReference type="GO" id="GO:0016787">
    <property type="term" value="F:hydrolase activity"/>
    <property type="evidence" value="ECO:0007669"/>
    <property type="project" value="InterPro"/>
</dbReference>
<dbReference type="KEGG" id="paur:FGL86_06180"/>
<dbReference type="Pfam" id="PF00149">
    <property type="entry name" value="Metallophos"/>
    <property type="match status" value="1"/>
</dbReference>
<dbReference type="EMBL" id="CP042382">
    <property type="protein sequence ID" value="QEA38705.1"/>
    <property type="molecule type" value="Genomic_DNA"/>
</dbReference>
<dbReference type="InterPro" id="IPR004843">
    <property type="entry name" value="Calcineurin-like_PHP"/>
</dbReference>
<sequence length="253" mass="28131">MRLQILSDLHLEHFDEGRDIPQEAVDAVVLAGDIHSAELGLEWAAAHFSDVPILYVPGNHEYYGGQVTGLRDRMRATANRLGIHLLDNGALVLDGVRFLGTTLWSDFCLYDGLPEHDRERMYAKALAFMPDFSIIEEPVGEVFTPEASQALHRQARQWLETELAKPHDGPTLVISHHAPLAECIPTQYQGDPLSPAFASPLEALMGKMDIWIHGHVHEPVNLEIAGTRVIANPGGYPDEFDPPLFQPRLVIDI</sequence>
<organism evidence="2 3">
    <name type="scientific">Pistricoccus aurantiacus</name>
    <dbReference type="NCBI Taxonomy" id="1883414"/>
    <lineage>
        <taxon>Bacteria</taxon>
        <taxon>Pseudomonadati</taxon>
        <taxon>Pseudomonadota</taxon>
        <taxon>Gammaproteobacteria</taxon>
        <taxon>Oceanospirillales</taxon>
        <taxon>Halomonadaceae</taxon>
        <taxon>Pistricoccus</taxon>
    </lineage>
</organism>
<dbReference type="PANTHER" id="PTHR37844:SF2">
    <property type="entry name" value="SER_THR PROTEIN PHOSPHATASE SUPERFAMILY (AFU_ORTHOLOGUE AFUA_1G14840)"/>
    <property type="match status" value="1"/>
</dbReference>
<name>A0A5B8ST71_9GAMM</name>
<dbReference type="PANTHER" id="PTHR37844">
    <property type="entry name" value="SER/THR PROTEIN PHOSPHATASE SUPERFAMILY (AFU_ORTHOLOGUE AFUA_1G14840)"/>
    <property type="match status" value="1"/>
</dbReference>
<evidence type="ECO:0000313" key="3">
    <source>
        <dbReference type="Proteomes" id="UP000321272"/>
    </source>
</evidence>
<dbReference type="OrthoDB" id="356681at2"/>
<feature type="domain" description="Calcineurin-like phosphoesterase" evidence="1">
    <location>
        <begin position="2"/>
        <end position="219"/>
    </location>
</feature>
<evidence type="ECO:0000259" key="1">
    <source>
        <dbReference type="Pfam" id="PF00149"/>
    </source>
</evidence>
<dbReference type="Proteomes" id="UP000321272">
    <property type="component" value="Chromosome"/>
</dbReference>
<gene>
    <name evidence="2" type="ORF">FGL86_06180</name>
</gene>
<accession>A0A5B8ST71</accession>
<dbReference type="RefSeq" id="WP_147183765.1">
    <property type="nucleotide sequence ID" value="NZ_CP042382.1"/>
</dbReference>
<dbReference type="Gene3D" id="3.60.21.10">
    <property type="match status" value="1"/>
</dbReference>
<dbReference type="InterPro" id="IPR029052">
    <property type="entry name" value="Metallo-depent_PP-like"/>
</dbReference>
<proteinExistence type="predicted"/>
<keyword evidence="3" id="KW-1185">Reference proteome</keyword>
<dbReference type="AlphaFoldDB" id="A0A5B8ST71"/>
<evidence type="ECO:0000313" key="2">
    <source>
        <dbReference type="EMBL" id="QEA38705.1"/>
    </source>
</evidence>